<dbReference type="Pfam" id="PF04234">
    <property type="entry name" value="CopC"/>
    <property type="match status" value="1"/>
</dbReference>
<feature type="signal peptide" evidence="5">
    <location>
        <begin position="1"/>
        <end position="26"/>
    </location>
</feature>
<feature type="domain" description="CopC" evidence="6">
    <location>
        <begin position="30"/>
        <end position="128"/>
    </location>
</feature>
<comment type="caution">
    <text evidence="7">The sequence shown here is derived from an EMBL/GenBank/DDBJ whole genome shotgun (WGS) entry which is preliminary data.</text>
</comment>
<proteinExistence type="predicted"/>
<keyword evidence="2" id="KW-0186">Copper</keyword>
<evidence type="ECO:0000256" key="3">
    <source>
        <dbReference type="SAM" id="MobiDB-lite"/>
    </source>
</evidence>
<name>A0ABT8IZ38_9MICO</name>
<feature type="compositionally biased region" description="Low complexity" evidence="3">
    <location>
        <begin position="156"/>
        <end position="181"/>
    </location>
</feature>
<accession>A0ABT8IZ38</accession>
<feature type="transmembrane region" description="Helical" evidence="4">
    <location>
        <begin position="189"/>
        <end position="212"/>
    </location>
</feature>
<evidence type="ECO:0000259" key="6">
    <source>
        <dbReference type="Pfam" id="PF04234"/>
    </source>
</evidence>
<evidence type="ECO:0000313" key="7">
    <source>
        <dbReference type="EMBL" id="MDN4598088.1"/>
    </source>
</evidence>
<dbReference type="Gene3D" id="2.60.40.1220">
    <property type="match status" value="1"/>
</dbReference>
<dbReference type="EMBL" id="JAROCB010000003">
    <property type="protein sequence ID" value="MDN4598088.1"/>
    <property type="molecule type" value="Genomic_DNA"/>
</dbReference>
<protein>
    <submittedName>
        <fullName evidence="7">Copper resistance protein CopC</fullName>
    </submittedName>
</protein>
<keyword evidence="4" id="KW-0812">Transmembrane</keyword>
<organism evidence="7 8">
    <name type="scientific">Leifsonia virtsii</name>
    <dbReference type="NCBI Taxonomy" id="3035915"/>
    <lineage>
        <taxon>Bacteria</taxon>
        <taxon>Bacillati</taxon>
        <taxon>Actinomycetota</taxon>
        <taxon>Actinomycetes</taxon>
        <taxon>Micrococcales</taxon>
        <taxon>Microbacteriaceae</taxon>
        <taxon>Leifsonia</taxon>
    </lineage>
</organism>
<evidence type="ECO:0000313" key="8">
    <source>
        <dbReference type="Proteomes" id="UP001174210"/>
    </source>
</evidence>
<feature type="chain" id="PRO_5046038303" evidence="5">
    <location>
        <begin position="27"/>
        <end position="228"/>
    </location>
</feature>
<dbReference type="Proteomes" id="UP001174210">
    <property type="component" value="Unassembled WGS sequence"/>
</dbReference>
<feature type="region of interest" description="Disordered" evidence="3">
    <location>
        <begin position="142"/>
        <end position="181"/>
    </location>
</feature>
<dbReference type="SUPFAM" id="SSF81296">
    <property type="entry name" value="E set domains"/>
    <property type="match status" value="1"/>
</dbReference>
<reference evidence="7" key="1">
    <citation type="submission" date="2023-03" db="EMBL/GenBank/DDBJ databases">
        <title>MT1 and MT2 Draft Genomes of Novel Species.</title>
        <authorList>
            <person name="Venkateswaran K."/>
        </authorList>
    </citation>
    <scope>NUCLEOTIDE SEQUENCE</scope>
    <source>
        <strain evidence="7">F6_8S_P_1A</strain>
    </source>
</reference>
<dbReference type="InterPro" id="IPR014755">
    <property type="entry name" value="Cu-Rt/internalin_Ig-like"/>
</dbReference>
<dbReference type="InterPro" id="IPR014756">
    <property type="entry name" value="Ig_E-set"/>
</dbReference>
<evidence type="ECO:0000256" key="4">
    <source>
        <dbReference type="SAM" id="Phobius"/>
    </source>
</evidence>
<keyword evidence="1 5" id="KW-0732">Signal</keyword>
<keyword evidence="4" id="KW-1133">Transmembrane helix</keyword>
<keyword evidence="8" id="KW-1185">Reference proteome</keyword>
<dbReference type="RefSeq" id="WP_301219436.1">
    <property type="nucleotide sequence ID" value="NZ_JAROCB010000003.1"/>
</dbReference>
<evidence type="ECO:0000256" key="5">
    <source>
        <dbReference type="SAM" id="SignalP"/>
    </source>
</evidence>
<keyword evidence="4" id="KW-0472">Membrane</keyword>
<evidence type="ECO:0000256" key="2">
    <source>
        <dbReference type="ARBA" id="ARBA00023008"/>
    </source>
</evidence>
<evidence type="ECO:0000256" key="1">
    <source>
        <dbReference type="ARBA" id="ARBA00022729"/>
    </source>
</evidence>
<dbReference type="InterPro" id="IPR007348">
    <property type="entry name" value="CopC_dom"/>
</dbReference>
<sequence>MRTTGLLAGVAGIAAAAALALLPAAAADAHDYLVGSDPAANATVTTALDTVTLTFNDRVLDLSGTGSTNLLTVTGPGWGTTHFETGCATVADTKVSAPVALGGAGDYTVTYQIVSADGHTVSSSYAFAYQPPAGATAAKGSATSPCGAKGSVTSEAPVPTATPGSSASTPPGAAASTPQPTAASNGTDLGLVIGIAIAIVVLAVIGVVIVLLTARRKPPAAGTPDQDD</sequence>
<gene>
    <name evidence="7" type="ORF">P5G59_13120</name>
</gene>